<feature type="transmembrane region" description="Helical" evidence="5">
    <location>
        <begin position="141"/>
        <end position="158"/>
    </location>
</feature>
<dbReference type="EMBL" id="JACHIF010000009">
    <property type="protein sequence ID" value="MBB5039597.1"/>
    <property type="molecule type" value="Genomic_DNA"/>
</dbReference>
<evidence type="ECO:0000313" key="8">
    <source>
        <dbReference type="Proteomes" id="UP000534294"/>
    </source>
</evidence>
<keyword evidence="4 5" id="KW-0472">Membrane</keyword>
<feature type="transmembrane region" description="Helical" evidence="5">
    <location>
        <begin position="63"/>
        <end position="84"/>
    </location>
</feature>
<feature type="transmembrane region" description="Helical" evidence="5">
    <location>
        <begin position="239"/>
        <end position="257"/>
    </location>
</feature>
<gene>
    <name evidence="7" type="ORF">HNQ64_003872</name>
</gene>
<dbReference type="GO" id="GO:0016874">
    <property type="term" value="F:ligase activity"/>
    <property type="evidence" value="ECO:0007669"/>
    <property type="project" value="UniProtKB-KW"/>
</dbReference>
<dbReference type="PANTHER" id="PTHR37422">
    <property type="entry name" value="TEICHURONIC ACID BIOSYNTHESIS PROTEIN TUAE"/>
    <property type="match status" value="1"/>
</dbReference>
<evidence type="ECO:0000313" key="7">
    <source>
        <dbReference type="EMBL" id="MBB5039597.1"/>
    </source>
</evidence>
<feature type="transmembrane region" description="Helical" evidence="5">
    <location>
        <begin position="447"/>
        <end position="465"/>
    </location>
</feature>
<keyword evidence="3 5" id="KW-1133">Transmembrane helix</keyword>
<evidence type="ECO:0000256" key="2">
    <source>
        <dbReference type="ARBA" id="ARBA00022692"/>
    </source>
</evidence>
<protein>
    <submittedName>
        <fullName evidence="7">O-antigen ligase/tetratricopeptide (TPR) repeat protein</fullName>
    </submittedName>
</protein>
<feature type="transmembrane region" description="Helical" evidence="5">
    <location>
        <begin position="477"/>
        <end position="502"/>
    </location>
</feature>
<keyword evidence="8" id="KW-1185">Reference proteome</keyword>
<feature type="transmembrane region" description="Helical" evidence="5">
    <location>
        <begin position="263"/>
        <end position="281"/>
    </location>
</feature>
<feature type="domain" description="O-antigen ligase-related" evidence="6">
    <location>
        <begin position="247"/>
        <end position="391"/>
    </location>
</feature>
<dbReference type="PANTHER" id="PTHR37422:SF13">
    <property type="entry name" value="LIPOPOLYSACCHARIDE BIOSYNTHESIS PROTEIN PA4999-RELATED"/>
    <property type="match status" value="1"/>
</dbReference>
<keyword evidence="7" id="KW-0436">Ligase</keyword>
<dbReference type="InterPro" id="IPR051533">
    <property type="entry name" value="WaaL-like"/>
</dbReference>
<evidence type="ECO:0000256" key="3">
    <source>
        <dbReference type="ARBA" id="ARBA00022989"/>
    </source>
</evidence>
<evidence type="ECO:0000256" key="1">
    <source>
        <dbReference type="ARBA" id="ARBA00004141"/>
    </source>
</evidence>
<accession>A0A7W7YP46</accession>
<evidence type="ECO:0000256" key="5">
    <source>
        <dbReference type="SAM" id="Phobius"/>
    </source>
</evidence>
<feature type="transmembrane region" description="Helical" evidence="5">
    <location>
        <begin position="378"/>
        <end position="401"/>
    </location>
</feature>
<dbReference type="Proteomes" id="UP000534294">
    <property type="component" value="Unassembled WGS sequence"/>
</dbReference>
<sequence length="830" mass="92356">MSSNPLSADKSETEVPLQKVKVFKRRRVSVEKSEAEETAPGWRGVLLALVVIASFLLGSGSGVWSLGAVCCLMGGAVVFAPPAFRLPGIAAVSLLIFGLVPLVGLLPGSWFGIQAPWRDSLLESWGIAVPQTLSPDPRASFESWLVVMAGMAWLWTCLGQKISDEGRRWCLYTLAAGGALVAGASWIHSAGYPFSWWPQDPLGSSFGPFANRNHTSSLNAITCILCAAATYDTYRRKSYLGWIFAGLFFLPLITIFMNTSRGGLLIFFVGMAVWITTAAMKQGLFRKMVVAVAILLAVFSVALVSSGKLGERLRGLLVEEKASVFTSSLRVDLAKATLANVVDRPWIGHGFDTFSTIFPVLSDLDVSGVRFLHPESDVLLLAFEGGLLALMPCGLLLLWVIKSTGPWKKGAVDHRSHERSARRWRQTAAIGAGMALVHSLFDVPNHGIAYAMHTSLLLGLAIRPRRLKVATGRVEQTCFRLAGVAIVALGGVWLAIASSAWLPNLPAIVPVLKGEVFELTKQGRFRDALVLADRAIWLTPLDYRLYYLRAQLLLQLRQRPERALLDFGRSRTLEPHYANTCFEEGVYWLKFAPEMAMIPWRECLRRHPRESGELSSAYGEMLGYTGLFPELRPPLWAMAESPKMQIIFLNATQRGAEWEEYLSKFLANHPKLDSVDPEQLQIFFKLWHDKGNQERLVEWLQAHPKMLVYGWRHVSQKYARDGKYEEAVLLVSKFLKRPERPATFGVADVARLEKAFVFNPSDPRPGIELFYAKRAMGDLTAARLTAEKVVALKEVPPYMKLELAYIYMDLHDARQAWALLEQVMLASPEI</sequence>
<comment type="caution">
    <text evidence="7">The sequence shown here is derived from an EMBL/GenBank/DDBJ whole genome shotgun (WGS) entry which is preliminary data.</text>
</comment>
<dbReference type="GO" id="GO:0016020">
    <property type="term" value="C:membrane"/>
    <property type="evidence" value="ECO:0007669"/>
    <property type="project" value="UniProtKB-SubCell"/>
</dbReference>
<feature type="transmembrane region" description="Helical" evidence="5">
    <location>
        <begin position="91"/>
        <end position="113"/>
    </location>
</feature>
<dbReference type="RefSeq" id="WP_184211527.1">
    <property type="nucleotide sequence ID" value="NZ_JACHIF010000009.1"/>
</dbReference>
<feature type="transmembrane region" description="Helical" evidence="5">
    <location>
        <begin position="288"/>
        <end position="307"/>
    </location>
</feature>
<proteinExistence type="predicted"/>
<keyword evidence="2 5" id="KW-0812">Transmembrane</keyword>
<evidence type="ECO:0000259" key="6">
    <source>
        <dbReference type="Pfam" id="PF04932"/>
    </source>
</evidence>
<feature type="transmembrane region" description="Helical" evidence="5">
    <location>
        <begin position="170"/>
        <end position="194"/>
    </location>
</feature>
<dbReference type="AlphaFoldDB" id="A0A7W7YP46"/>
<comment type="subcellular location">
    <subcellularLocation>
        <location evidence="1">Membrane</location>
        <topology evidence="1">Multi-pass membrane protein</topology>
    </subcellularLocation>
</comment>
<evidence type="ECO:0000256" key="4">
    <source>
        <dbReference type="ARBA" id="ARBA00023136"/>
    </source>
</evidence>
<reference evidence="7 8" key="1">
    <citation type="submission" date="2020-08" db="EMBL/GenBank/DDBJ databases">
        <title>Genomic Encyclopedia of Type Strains, Phase IV (KMG-IV): sequencing the most valuable type-strain genomes for metagenomic binning, comparative biology and taxonomic classification.</title>
        <authorList>
            <person name="Goeker M."/>
        </authorList>
    </citation>
    <scope>NUCLEOTIDE SEQUENCE [LARGE SCALE GENOMIC DNA]</scope>
    <source>
        <strain evidence="7 8">DSM 12251</strain>
    </source>
</reference>
<dbReference type="InterPro" id="IPR007016">
    <property type="entry name" value="O-antigen_ligase-rel_domated"/>
</dbReference>
<organism evidence="7 8">
    <name type="scientific">Prosthecobacter dejongeii</name>
    <dbReference type="NCBI Taxonomy" id="48465"/>
    <lineage>
        <taxon>Bacteria</taxon>
        <taxon>Pseudomonadati</taxon>
        <taxon>Verrucomicrobiota</taxon>
        <taxon>Verrucomicrobiia</taxon>
        <taxon>Verrucomicrobiales</taxon>
        <taxon>Verrucomicrobiaceae</taxon>
        <taxon>Prosthecobacter</taxon>
    </lineage>
</organism>
<dbReference type="SUPFAM" id="SSF48452">
    <property type="entry name" value="TPR-like"/>
    <property type="match status" value="1"/>
</dbReference>
<dbReference type="InterPro" id="IPR011990">
    <property type="entry name" value="TPR-like_helical_dom_sf"/>
</dbReference>
<dbReference type="Gene3D" id="1.25.40.10">
    <property type="entry name" value="Tetratricopeptide repeat domain"/>
    <property type="match status" value="2"/>
</dbReference>
<name>A0A7W7YP46_9BACT</name>
<dbReference type="Pfam" id="PF04932">
    <property type="entry name" value="Wzy_C"/>
    <property type="match status" value="1"/>
</dbReference>